<dbReference type="Pfam" id="PF00533">
    <property type="entry name" value="BRCT"/>
    <property type="match status" value="1"/>
</dbReference>
<dbReference type="EC" id="2.4.2.-" evidence="15"/>
<evidence type="ECO:0000256" key="4">
    <source>
        <dbReference type="ARBA" id="ARBA00022695"/>
    </source>
</evidence>
<evidence type="ECO:0000256" key="15">
    <source>
        <dbReference type="RuleBase" id="RU362114"/>
    </source>
</evidence>
<accession>A0A194XB18</accession>
<dbReference type="EMBL" id="KQ947415">
    <property type="protein sequence ID" value="KUJ16942.1"/>
    <property type="molecule type" value="Genomic_DNA"/>
</dbReference>
<dbReference type="InterPro" id="IPR004102">
    <property type="entry name" value="Poly(ADP-ribose)pol_reg_dom"/>
</dbReference>
<dbReference type="GO" id="GO:0016779">
    <property type="term" value="F:nucleotidyltransferase activity"/>
    <property type="evidence" value="ECO:0007669"/>
    <property type="project" value="UniProtKB-KW"/>
</dbReference>
<comment type="subcellular location">
    <subcellularLocation>
        <location evidence="1">Nucleus</location>
    </subcellularLocation>
</comment>
<evidence type="ECO:0000256" key="8">
    <source>
        <dbReference type="ARBA" id="ARBA00022771"/>
    </source>
</evidence>
<dbReference type="OrthoDB" id="2017365at2759"/>
<dbReference type="PROSITE" id="PS51059">
    <property type="entry name" value="PARP_CATALYTIC"/>
    <property type="match status" value="1"/>
</dbReference>
<evidence type="ECO:0000313" key="21">
    <source>
        <dbReference type="EMBL" id="KUJ16942.1"/>
    </source>
</evidence>
<keyword evidence="5" id="KW-0479">Metal-binding</keyword>
<evidence type="ECO:0000256" key="10">
    <source>
        <dbReference type="ARBA" id="ARBA00023027"/>
    </source>
</evidence>
<dbReference type="InterPro" id="IPR036420">
    <property type="entry name" value="BRCT_dom_sf"/>
</dbReference>
<dbReference type="InterPro" id="IPR001357">
    <property type="entry name" value="BRCT_dom"/>
</dbReference>
<dbReference type="GO" id="GO:0008270">
    <property type="term" value="F:zinc ion binding"/>
    <property type="evidence" value="ECO:0007669"/>
    <property type="project" value="UniProtKB-KW"/>
</dbReference>
<dbReference type="CDD" id="cd17747">
    <property type="entry name" value="BRCT_PARP1"/>
    <property type="match status" value="1"/>
</dbReference>
<sequence length="700" mass="77664">MASLQGCVIALSGTFSGRTQQELEEEYIKPLGATLSKTVTKSITHLIATEADFSKPSLKVKQAWSHDVPIVKLSWLEDCLEQGTRLIEASYEFNSSSTPLAQSSVNTNVAPRKRAVITIDDSDDDQPTVPMKRKKATPANASSIQPQPASQLPAIVASRVSGFIAESKTKSDLTKGPTNVAKVASVVNIPLDETCPLAQYAVYIDGDGMIYDASLNQTNAGNNNNKFYRIQLLRNGSGDHKTWTRWGRVGERGQNKVLGDGSLHDAIRHFEHKFKDKSGLAWADRTAKPKSGKYTFVERSYAEDSEDDDAPRVVKAGEKLEPIESKLHPAVQSLMALIFNQEYFAATMIELNYDVDKLPLGKLSKLTITRGYQALKDLSALFDDPALAQTQYGTTFQDAAEELSNAFFSLIPHAFGRNRPPIINNLQMLKREIDMLDSLSDMKETASIMKKDTKSVDQMNALDQQFKGLNLSEMTPLKKNSTEFLELGNYFVDTRGQTHKLTYQVDQIFRIERQGETDRFKAGPFSGPPRDRRLLWHGSRCTNFGGILSQGLRIAPPEAPVTGYMFGKGIYLADMSSKSANYCVPQISNGHALLLLCEVELGKPIQMLTDASYTAGEDAKANGMSSTWGMGITGPSLWKDAEILHPTLKGVKMPDTRLKPGSTNVMNAYLQYNEYIAYDIAQVRLRYLFRVRMIPDYDSD</sequence>
<keyword evidence="9" id="KW-0862">Zinc</keyword>
<keyword evidence="6" id="KW-0677">Repeat</keyword>
<evidence type="ECO:0000313" key="22">
    <source>
        <dbReference type="Proteomes" id="UP000070700"/>
    </source>
</evidence>
<feature type="compositionally biased region" description="Polar residues" evidence="16">
    <location>
        <begin position="139"/>
        <end position="148"/>
    </location>
</feature>
<name>A0A194XB18_MOLSC</name>
<dbReference type="Proteomes" id="UP000070700">
    <property type="component" value="Unassembled WGS sequence"/>
</dbReference>
<dbReference type="InterPro" id="IPR036616">
    <property type="entry name" value="Poly(ADP-ribose)pol_reg_dom_sf"/>
</dbReference>
<keyword evidence="12" id="KW-0539">Nucleus</keyword>
<dbReference type="Gene3D" id="2.20.140.10">
    <property type="entry name" value="WGR domain"/>
    <property type="match status" value="1"/>
</dbReference>
<keyword evidence="8" id="KW-0863">Zinc-finger</keyword>
<evidence type="ECO:0000256" key="9">
    <source>
        <dbReference type="ARBA" id="ARBA00022833"/>
    </source>
</evidence>
<dbReference type="GO" id="GO:0003677">
    <property type="term" value="F:DNA binding"/>
    <property type="evidence" value="ECO:0007669"/>
    <property type="project" value="UniProtKB-KW"/>
</dbReference>
<evidence type="ECO:0000256" key="16">
    <source>
        <dbReference type="SAM" id="MobiDB-lite"/>
    </source>
</evidence>
<evidence type="ECO:0000259" key="20">
    <source>
        <dbReference type="PROSITE" id="PS51977"/>
    </source>
</evidence>
<evidence type="ECO:0000256" key="5">
    <source>
        <dbReference type="ARBA" id="ARBA00022723"/>
    </source>
</evidence>
<evidence type="ECO:0000256" key="1">
    <source>
        <dbReference type="ARBA" id="ARBA00004123"/>
    </source>
</evidence>
<dbReference type="FunFam" id="1.20.142.10:FF:000002">
    <property type="entry name" value="Poly [ADP-ribose] polymerase"/>
    <property type="match status" value="1"/>
</dbReference>
<dbReference type="GO" id="GO:0070212">
    <property type="term" value="P:protein poly-ADP-ribosylation"/>
    <property type="evidence" value="ECO:0007669"/>
    <property type="project" value="TreeGrafter"/>
</dbReference>
<proteinExistence type="inferred from homology"/>
<dbReference type="SUPFAM" id="SSF56399">
    <property type="entry name" value="ADP-ribosylation"/>
    <property type="match status" value="1"/>
</dbReference>
<comment type="similarity">
    <text evidence="13">Belongs to the ARTD/PARP family.</text>
</comment>
<dbReference type="SMART" id="SM00773">
    <property type="entry name" value="WGR"/>
    <property type="match status" value="1"/>
</dbReference>
<keyword evidence="2 15" id="KW-0328">Glycosyltransferase</keyword>
<evidence type="ECO:0000256" key="2">
    <source>
        <dbReference type="ARBA" id="ARBA00022676"/>
    </source>
</evidence>
<dbReference type="InParanoid" id="A0A194XB18"/>
<gene>
    <name evidence="21" type="ORF">LY89DRAFT_707348</name>
</gene>
<dbReference type="FunFam" id="2.20.140.10:FF:000001">
    <property type="entry name" value="Poly [ADP-ribose] polymerase"/>
    <property type="match status" value="1"/>
</dbReference>
<dbReference type="KEGG" id="psco:LY89DRAFT_707348"/>
<dbReference type="SUPFAM" id="SSF47587">
    <property type="entry name" value="Domain of poly(ADP-ribose) polymerase"/>
    <property type="match status" value="1"/>
</dbReference>
<evidence type="ECO:0000256" key="13">
    <source>
        <dbReference type="ARBA" id="ARBA00024347"/>
    </source>
</evidence>
<dbReference type="PROSITE" id="PS51977">
    <property type="entry name" value="WGR"/>
    <property type="match status" value="1"/>
</dbReference>
<dbReference type="PROSITE" id="PS51060">
    <property type="entry name" value="PARP_ALPHA_HD"/>
    <property type="match status" value="1"/>
</dbReference>
<evidence type="ECO:0000256" key="11">
    <source>
        <dbReference type="ARBA" id="ARBA00023125"/>
    </source>
</evidence>
<keyword evidence="10 15" id="KW-0520">NAD</keyword>
<dbReference type="InterPro" id="IPR036930">
    <property type="entry name" value="WGR_dom_sf"/>
</dbReference>
<dbReference type="Gene3D" id="3.90.228.10">
    <property type="match status" value="1"/>
</dbReference>
<dbReference type="GO" id="GO:0006302">
    <property type="term" value="P:double-strand break repair"/>
    <property type="evidence" value="ECO:0007669"/>
    <property type="project" value="TreeGrafter"/>
</dbReference>
<dbReference type="Pfam" id="PF02877">
    <property type="entry name" value="PARP_reg"/>
    <property type="match status" value="1"/>
</dbReference>
<evidence type="ECO:0000256" key="12">
    <source>
        <dbReference type="ARBA" id="ARBA00023242"/>
    </source>
</evidence>
<feature type="domain" description="BRCT" evidence="17">
    <location>
        <begin position="1"/>
        <end position="93"/>
    </location>
</feature>
<dbReference type="AlphaFoldDB" id="A0A194XB18"/>
<evidence type="ECO:0000256" key="14">
    <source>
        <dbReference type="ARBA" id="ARBA00033987"/>
    </source>
</evidence>
<dbReference type="InterPro" id="IPR050800">
    <property type="entry name" value="ARTD/PARP"/>
</dbReference>
<dbReference type="Gene3D" id="3.40.50.10190">
    <property type="entry name" value="BRCT domain"/>
    <property type="match status" value="1"/>
</dbReference>
<dbReference type="SUPFAM" id="SSF142921">
    <property type="entry name" value="WGR domain-like"/>
    <property type="match status" value="1"/>
</dbReference>
<dbReference type="GO" id="GO:0005730">
    <property type="term" value="C:nucleolus"/>
    <property type="evidence" value="ECO:0007669"/>
    <property type="project" value="TreeGrafter"/>
</dbReference>
<dbReference type="Gene3D" id="1.20.142.10">
    <property type="entry name" value="Poly(ADP-ribose) polymerase, regulatory domain"/>
    <property type="match status" value="1"/>
</dbReference>
<protein>
    <recommendedName>
        <fullName evidence="15">Poly [ADP-ribose] polymerase</fullName>
        <shortName evidence="15">PARP</shortName>
        <ecNumber evidence="15">2.4.2.-</ecNumber>
    </recommendedName>
</protein>
<evidence type="ECO:0000259" key="18">
    <source>
        <dbReference type="PROSITE" id="PS51059"/>
    </source>
</evidence>
<dbReference type="CDD" id="cd07997">
    <property type="entry name" value="WGR_PARP"/>
    <property type="match status" value="1"/>
</dbReference>
<dbReference type="GO" id="GO:0003950">
    <property type="term" value="F:NAD+ poly-ADP-ribosyltransferase activity"/>
    <property type="evidence" value="ECO:0007669"/>
    <property type="project" value="UniProtKB-UniRule"/>
</dbReference>
<dbReference type="PROSITE" id="PS50172">
    <property type="entry name" value="BRCT"/>
    <property type="match status" value="1"/>
</dbReference>
<keyword evidence="11" id="KW-0238">DNA-binding</keyword>
<dbReference type="InterPro" id="IPR012317">
    <property type="entry name" value="Poly(ADP-ribose)pol_cat_dom"/>
</dbReference>
<comment type="catalytic activity">
    <reaction evidence="14">
        <text>NAD(+) + (ADP-D-ribosyl)n-acceptor = nicotinamide + (ADP-D-ribosyl)n+1-acceptor + H(+).</text>
        <dbReference type="EC" id="2.4.2.30"/>
    </reaction>
</comment>
<evidence type="ECO:0000256" key="6">
    <source>
        <dbReference type="ARBA" id="ARBA00022737"/>
    </source>
</evidence>
<dbReference type="GeneID" id="28827326"/>
<evidence type="ECO:0000259" key="19">
    <source>
        <dbReference type="PROSITE" id="PS51060"/>
    </source>
</evidence>
<keyword evidence="4" id="KW-0548">Nucleotidyltransferase</keyword>
<dbReference type="RefSeq" id="XP_018071297.1">
    <property type="nucleotide sequence ID" value="XM_018217600.1"/>
</dbReference>
<dbReference type="SUPFAM" id="SSF52113">
    <property type="entry name" value="BRCT domain"/>
    <property type="match status" value="1"/>
</dbReference>
<keyword evidence="22" id="KW-1185">Reference proteome</keyword>
<dbReference type="CDD" id="cd01437">
    <property type="entry name" value="parp_like"/>
    <property type="match status" value="1"/>
</dbReference>
<feature type="domain" description="PARP catalytic" evidence="18">
    <location>
        <begin position="460"/>
        <end position="700"/>
    </location>
</feature>
<feature type="region of interest" description="Disordered" evidence="16">
    <location>
        <begin position="119"/>
        <end position="148"/>
    </location>
</feature>
<evidence type="ECO:0000256" key="7">
    <source>
        <dbReference type="ARBA" id="ARBA00022765"/>
    </source>
</evidence>
<dbReference type="STRING" id="149040.A0A194XB18"/>
<feature type="domain" description="PARP alpha-helical" evidence="19">
    <location>
        <begin position="324"/>
        <end position="450"/>
    </location>
</feature>
<organism evidence="21 22">
    <name type="scientific">Mollisia scopiformis</name>
    <name type="common">Conifer needle endophyte fungus</name>
    <name type="synonym">Phialocephala scopiformis</name>
    <dbReference type="NCBI Taxonomy" id="149040"/>
    <lineage>
        <taxon>Eukaryota</taxon>
        <taxon>Fungi</taxon>
        <taxon>Dikarya</taxon>
        <taxon>Ascomycota</taxon>
        <taxon>Pezizomycotina</taxon>
        <taxon>Leotiomycetes</taxon>
        <taxon>Helotiales</taxon>
        <taxon>Mollisiaceae</taxon>
        <taxon>Mollisia</taxon>
    </lineage>
</organism>
<dbReference type="GO" id="GO:1990404">
    <property type="term" value="F:NAD+-protein mono-ADP-ribosyltransferase activity"/>
    <property type="evidence" value="ECO:0007669"/>
    <property type="project" value="TreeGrafter"/>
</dbReference>
<evidence type="ECO:0000256" key="3">
    <source>
        <dbReference type="ARBA" id="ARBA00022679"/>
    </source>
</evidence>
<keyword evidence="7" id="KW-0013">ADP-ribosylation</keyword>
<dbReference type="PANTHER" id="PTHR10459:SF60">
    <property type="entry name" value="POLY [ADP-RIBOSE] POLYMERASE 2"/>
    <property type="match status" value="1"/>
</dbReference>
<dbReference type="Pfam" id="PF00644">
    <property type="entry name" value="PARP"/>
    <property type="match status" value="1"/>
</dbReference>
<reference evidence="21 22" key="1">
    <citation type="submission" date="2015-10" db="EMBL/GenBank/DDBJ databases">
        <title>Full genome of DAOMC 229536 Phialocephala scopiformis, a fungal endophyte of spruce producing the potent anti-insectan compound rugulosin.</title>
        <authorList>
            <consortium name="DOE Joint Genome Institute"/>
            <person name="Walker A.K."/>
            <person name="Frasz S.L."/>
            <person name="Seifert K.A."/>
            <person name="Miller J.D."/>
            <person name="Mondo S.J."/>
            <person name="Labutti K."/>
            <person name="Lipzen A."/>
            <person name="Dockter R."/>
            <person name="Kennedy M."/>
            <person name="Grigoriev I.V."/>
            <person name="Spatafora J.W."/>
        </authorList>
    </citation>
    <scope>NUCLEOTIDE SEQUENCE [LARGE SCALE GENOMIC DNA]</scope>
    <source>
        <strain evidence="21 22">CBS 120377</strain>
    </source>
</reference>
<dbReference type="Pfam" id="PF05406">
    <property type="entry name" value="WGR"/>
    <property type="match status" value="1"/>
</dbReference>
<dbReference type="InterPro" id="IPR008893">
    <property type="entry name" value="WGR_domain"/>
</dbReference>
<feature type="domain" description="WGR" evidence="20">
    <location>
        <begin position="199"/>
        <end position="294"/>
    </location>
</feature>
<dbReference type="PANTHER" id="PTHR10459">
    <property type="entry name" value="DNA LIGASE"/>
    <property type="match status" value="1"/>
</dbReference>
<keyword evidence="3 15" id="KW-0808">Transferase</keyword>
<evidence type="ECO:0000259" key="17">
    <source>
        <dbReference type="PROSITE" id="PS50172"/>
    </source>
</evidence>
<dbReference type="SMART" id="SM00292">
    <property type="entry name" value="BRCT"/>
    <property type="match status" value="1"/>
</dbReference>